<dbReference type="InterPro" id="IPR049326">
    <property type="entry name" value="Rhodopsin_dom_fungi"/>
</dbReference>
<evidence type="ECO:0000256" key="4">
    <source>
        <dbReference type="ARBA" id="ARBA00023136"/>
    </source>
</evidence>
<keyword evidence="4 6" id="KW-0472">Membrane</keyword>
<evidence type="ECO:0000256" key="6">
    <source>
        <dbReference type="SAM" id="Phobius"/>
    </source>
</evidence>
<dbReference type="InterPro" id="IPR052337">
    <property type="entry name" value="SAT4-like"/>
</dbReference>
<dbReference type="HOGENOM" id="CLU_1107236_0_0_1"/>
<protein>
    <recommendedName>
        <fullName evidence="7">Rhodopsin domain-containing protein</fullName>
    </recommendedName>
</protein>
<dbReference type="GO" id="GO:0016020">
    <property type="term" value="C:membrane"/>
    <property type="evidence" value="ECO:0007669"/>
    <property type="project" value="UniProtKB-SubCell"/>
</dbReference>
<keyword evidence="3 6" id="KW-1133">Transmembrane helix</keyword>
<gene>
    <name evidence="8" type="ORF">M7I_1249</name>
</gene>
<keyword evidence="9" id="KW-1185">Reference proteome</keyword>
<dbReference type="Proteomes" id="UP000005446">
    <property type="component" value="Unassembled WGS sequence"/>
</dbReference>
<evidence type="ECO:0000313" key="9">
    <source>
        <dbReference type="Proteomes" id="UP000005446"/>
    </source>
</evidence>
<name>H0EFH4_GLAL7</name>
<dbReference type="Pfam" id="PF20684">
    <property type="entry name" value="Fung_rhodopsin"/>
    <property type="match status" value="1"/>
</dbReference>
<feature type="domain" description="Rhodopsin" evidence="7">
    <location>
        <begin position="6"/>
        <end position="189"/>
    </location>
</feature>
<dbReference type="EMBL" id="AGUE01000020">
    <property type="protein sequence ID" value="EHL02732.1"/>
    <property type="molecule type" value="Genomic_DNA"/>
</dbReference>
<organism evidence="8 9">
    <name type="scientific">Glarea lozoyensis (strain ATCC 74030 / MF5533)</name>
    <dbReference type="NCBI Taxonomy" id="1104152"/>
    <lineage>
        <taxon>Eukaryota</taxon>
        <taxon>Fungi</taxon>
        <taxon>Dikarya</taxon>
        <taxon>Ascomycota</taxon>
        <taxon>Pezizomycotina</taxon>
        <taxon>Leotiomycetes</taxon>
        <taxon>Helotiales</taxon>
        <taxon>Helotiaceae</taxon>
        <taxon>Glarea</taxon>
    </lineage>
</organism>
<accession>H0EFH4</accession>
<comment type="subcellular location">
    <subcellularLocation>
        <location evidence="1">Membrane</location>
        <topology evidence="1">Multi-pass membrane protein</topology>
    </subcellularLocation>
</comment>
<feature type="transmembrane region" description="Helical" evidence="6">
    <location>
        <begin position="73"/>
        <end position="95"/>
    </location>
</feature>
<dbReference type="OrthoDB" id="5342292at2759"/>
<evidence type="ECO:0000256" key="1">
    <source>
        <dbReference type="ARBA" id="ARBA00004141"/>
    </source>
</evidence>
<comment type="caution">
    <text evidence="8">The sequence shown here is derived from an EMBL/GenBank/DDBJ whole genome shotgun (WGS) entry which is preliminary data.</text>
</comment>
<feature type="transmembrane region" description="Helical" evidence="6">
    <location>
        <begin position="152"/>
        <end position="173"/>
    </location>
</feature>
<evidence type="ECO:0000256" key="5">
    <source>
        <dbReference type="ARBA" id="ARBA00038359"/>
    </source>
</evidence>
<evidence type="ECO:0000256" key="2">
    <source>
        <dbReference type="ARBA" id="ARBA00022692"/>
    </source>
</evidence>
<proteinExistence type="inferred from homology"/>
<evidence type="ECO:0000259" key="7">
    <source>
        <dbReference type="Pfam" id="PF20684"/>
    </source>
</evidence>
<dbReference type="InParanoid" id="H0EFH4"/>
<feature type="transmembrane region" description="Helical" evidence="6">
    <location>
        <begin position="115"/>
        <end position="140"/>
    </location>
</feature>
<dbReference type="AlphaFoldDB" id="H0EFH4"/>
<keyword evidence="2 6" id="KW-0812">Transmembrane</keyword>
<evidence type="ECO:0000256" key="3">
    <source>
        <dbReference type="ARBA" id="ARBA00022989"/>
    </source>
</evidence>
<sequence>MNTLSNVLNLVAKDGWGRHSYDVPLAFLDDSYTDRQFASQILISPVKFAITSAIIILYVRLFGTLKWVRWTSYFLYAFLFLIQVQNIGIALYWYIPRAGDVNNIQAALMRTAKTASSAIVNAVCSTVVDIILFLIPIIIVPSLNMTRRKTQACYAVFGFGALIIVVDCVGIAYKTYGVLGKNGDPFWVGMISIITVSQRSDRSDLPSVEGDTDRYAKSNRYDPSSQLPDVIKVKISKTHLVLDMLSAWIYV</sequence>
<comment type="similarity">
    <text evidence="5">Belongs to the SAT4 family.</text>
</comment>
<dbReference type="PANTHER" id="PTHR33048:SF146">
    <property type="entry name" value="INTEGRAL MEMBRANE PROTEIN"/>
    <property type="match status" value="1"/>
</dbReference>
<evidence type="ECO:0000313" key="8">
    <source>
        <dbReference type="EMBL" id="EHL02732.1"/>
    </source>
</evidence>
<feature type="transmembrane region" description="Helical" evidence="6">
    <location>
        <begin position="37"/>
        <end position="61"/>
    </location>
</feature>
<dbReference type="PANTHER" id="PTHR33048">
    <property type="entry name" value="PTH11-LIKE INTEGRAL MEMBRANE PROTEIN (AFU_ORTHOLOGUE AFUA_5G11245)"/>
    <property type="match status" value="1"/>
</dbReference>
<reference evidence="8 9" key="1">
    <citation type="journal article" date="2012" name="Eukaryot. Cell">
        <title>Genome sequence of the fungus Glarea lozoyensis: the first genome sequence of a species from the Helotiaceae family.</title>
        <authorList>
            <person name="Youssar L."/>
            <person name="Gruening B.A."/>
            <person name="Erxleben A."/>
            <person name="Guenther S."/>
            <person name="Huettel W."/>
        </authorList>
    </citation>
    <scope>NUCLEOTIDE SEQUENCE [LARGE SCALE GENOMIC DNA]</scope>
    <source>
        <strain evidence="9">ATCC 74030 / MF5533</strain>
    </source>
</reference>